<dbReference type="OrthoDB" id="35385at2157"/>
<proteinExistence type="inferred from homology"/>
<evidence type="ECO:0000313" key="5">
    <source>
        <dbReference type="Proteomes" id="UP000029859"/>
    </source>
</evidence>
<evidence type="ECO:0000259" key="3">
    <source>
        <dbReference type="Pfam" id="PF13192"/>
    </source>
</evidence>
<name>A0A099T3H7_METMT</name>
<dbReference type="Pfam" id="PF13192">
    <property type="entry name" value="Thioredoxin_3"/>
    <property type="match status" value="1"/>
</dbReference>
<dbReference type="InterPro" id="IPR036249">
    <property type="entry name" value="Thioredoxin-like_sf"/>
</dbReference>
<dbReference type="SUPFAM" id="SSF52833">
    <property type="entry name" value="Thioredoxin-like"/>
    <property type="match status" value="1"/>
</dbReference>
<evidence type="ECO:0000313" key="4">
    <source>
        <dbReference type="EMBL" id="KGK98753.1"/>
    </source>
</evidence>
<comment type="similarity">
    <text evidence="1">Belongs to the glutaredoxin family.</text>
</comment>
<feature type="domain" description="Thioredoxin-like fold" evidence="3">
    <location>
        <begin position="5"/>
        <end position="76"/>
    </location>
</feature>
<sequence length="80" mass="9081">MVKVTLIHASWCHVCPAARKFWNDLRSERDFDYEEVDYDTPEGDELSEKYSIMSVPTTIIDGEIAFIGVPGKEEALSKIS</sequence>
<keyword evidence="2" id="KW-0249">Electron transport</keyword>
<organism evidence="4 5">
    <name type="scientific">Methanococcoides methylutens</name>
    <dbReference type="NCBI Taxonomy" id="2226"/>
    <lineage>
        <taxon>Archaea</taxon>
        <taxon>Methanobacteriati</taxon>
        <taxon>Methanobacteriota</taxon>
        <taxon>Stenosarchaea group</taxon>
        <taxon>Methanomicrobia</taxon>
        <taxon>Methanosarcinales</taxon>
        <taxon>Methanosarcinaceae</taxon>
        <taxon>Methanococcoides</taxon>
    </lineage>
</organism>
<keyword evidence="5" id="KW-1185">Reference proteome</keyword>
<protein>
    <submittedName>
        <fullName evidence="4">Thioredoxin</fullName>
    </submittedName>
</protein>
<dbReference type="Proteomes" id="UP000029859">
    <property type="component" value="Unassembled WGS sequence"/>
</dbReference>
<evidence type="ECO:0000256" key="1">
    <source>
        <dbReference type="ARBA" id="ARBA00007787"/>
    </source>
</evidence>
<accession>A0A099T3H7</accession>
<dbReference type="InterPro" id="IPR012336">
    <property type="entry name" value="Thioredoxin-like_fold"/>
</dbReference>
<reference evidence="4 5" key="1">
    <citation type="submission" date="2014-09" db="EMBL/GenBank/DDBJ databases">
        <title>Draft genome sequence of an obligately methylotrophic methanogen, Methanococcoides methylutens, isolated from marine sediment.</title>
        <authorList>
            <person name="Guan Y."/>
            <person name="Ngugi D.K."/>
            <person name="Blom J."/>
            <person name="Ali S."/>
            <person name="Ferry J.G."/>
            <person name="Stingl U."/>
        </authorList>
    </citation>
    <scope>NUCLEOTIDE SEQUENCE [LARGE SCALE GENOMIC DNA]</scope>
    <source>
        <strain evidence="4 5">DSM 2657</strain>
    </source>
</reference>
<evidence type="ECO:0000256" key="2">
    <source>
        <dbReference type="ARBA" id="ARBA00022982"/>
    </source>
</evidence>
<dbReference type="AlphaFoldDB" id="A0A099T3H7"/>
<comment type="caution">
    <text evidence="4">The sequence shown here is derived from an EMBL/GenBank/DDBJ whole genome shotgun (WGS) entry which is preliminary data.</text>
</comment>
<keyword evidence="2" id="KW-0813">Transport</keyword>
<gene>
    <name evidence="4" type="ORF">LI82_05485</name>
</gene>
<dbReference type="EMBL" id="JRHO01000010">
    <property type="protein sequence ID" value="KGK98753.1"/>
    <property type="molecule type" value="Genomic_DNA"/>
</dbReference>
<dbReference type="RefSeq" id="WP_048193912.1">
    <property type="nucleotide sequence ID" value="NZ_CAAGSM010000003.1"/>
</dbReference>
<dbReference type="Gene3D" id="3.40.30.10">
    <property type="entry name" value="Glutaredoxin"/>
    <property type="match status" value="1"/>
</dbReference>